<sequence>MPHPGPHYNRAQLAKDANLRAQVPGGALTLAWRGRSGTRTLSLSYALIALIAAPAAALCLWGVAVTSYLAFKDDIIGGVMSRHAAVQHDYEERIRQLRGQLDRVTSRQMVDQTELERRVDQVARRQALLETRQAIVTALKETVGQGASPARSVLPGARPETVPARPLPVGDTVRLTPPPERQSRLESRITVASVAPATFALASAPAPGQTDRIEQIERSLDTVEQNQQALLQNLETRAERRAKRIRAMLAELGLAEGRIAPVAQSRGTAGTGGPLIPLPAPAADASPFERQVFRLQTVIRDHDRLTQLVDSIPVARPHGGELELSSGFGARLDPFLRTWAMHSGIDFRGATGEPVFAAASGRIVHAGPLGGYGLLVEVDHGNGLSSRYAHLSRIEVREGDLVGVGQRVGRIGSTGRSTGPHLHYETRINGEAVDPMRFLRAGLRLAATE</sequence>
<dbReference type="AlphaFoldDB" id="A0A2T4ZI30"/>
<dbReference type="RefSeq" id="WP_108174104.1">
    <property type="nucleotide sequence ID" value="NZ_PZZL01000001.1"/>
</dbReference>
<dbReference type="PANTHER" id="PTHR21666:SF288">
    <property type="entry name" value="CELL DIVISION PROTEIN YTFB"/>
    <property type="match status" value="1"/>
</dbReference>
<keyword evidence="4" id="KW-0378">Hydrolase</keyword>
<keyword evidence="9" id="KW-0472">Membrane</keyword>
<dbReference type="OrthoDB" id="9805070at2"/>
<dbReference type="Pfam" id="PF01551">
    <property type="entry name" value="Peptidase_M23"/>
    <property type="match status" value="1"/>
</dbReference>
<evidence type="ECO:0000256" key="6">
    <source>
        <dbReference type="ARBA" id="ARBA00023049"/>
    </source>
</evidence>
<evidence type="ECO:0000256" key="4">
    <source>
        <dbReference type="ARBA" id="ARBA00022801"/>
    </source>
</evidence>
<keyword evidence="9" id="KW-0812">Transmembrane</keyword>
<evidence type="ECO:0000256" key="3">
    <source>
        <dbReference type="ARBA" id="ARBA00022723"/>
    </source>
</evidence>
<dbReference type="Proteomes" id="UP000241808">
    <property type="component" value="Unassembled WGS sequence"/>
</dbReference>
<evidence type="ECO:0000256" key="7">
    <source>
        <dbReference type="SAM" id="Coils"/>
    </source>
</evidence>
<dbReference type="CDD" id="cd12797">
    <property type="entry name" value="M23_peptidase"/>
    <property type="match status" value="1"/>
</dbReference>
<dbReference type="PANTHER" id="PTHR21666">
    <property type="entry name" value="PEPTIDASE-RELATED"/>
    <property type="match status" value="1"/>
</dbReference>
<dbReference type="GO" id="GO:0004222">
    <property type="term" value="F:metalloendopeptidase activity"/>
    <property type="evidence" value="ECO:0007669"/>
    <property type="project" value="TreeGrafter"/>
</dbReference>
<protein>
    <submittedName>
        <fullName evidence="11">Peptidase M23-like protein</fullName>
    </submittedName>
</protein>
<evidence type="ECO:0000256" key="8">
    <source>
        <dbReference type="SAM" id="MobiDB-lite"/>
    </source>
</evidence>
<evidence type="ECO:0000256" key="2">
    <source>
        <dbReference type="ARBA" id="ARBA00022670"/>
    </source>
</evidence>
<evidence type="ECO:0000259" key="10">
    <source>
        <dbReference type="Pfam" id="PF01551"/>
    </source>
</evidence>
<dbReference type="GO" id="GO:0006508">
    <property type="term" value="P:proteolysis"/>
    <property type="evidence" value="ECO:0007669"/>
    <property type="project" value="UniProtKB-KW"/>
</dbReference>
<keyword evidence="2" id="KW-0645">Protease</keyword>
<keyword evidence="3" id="KW-0479">Metal-binding</keyword>
<feature type="region of interest" description="Disordered" evidence="8">
    <location>
        <begin position="147"/>
        <end position="186"/>
    </location>
</feature>
<dbReference type="InterPro" id="IPR016047">
    <property type="entry name" value="M23ase_b-sheet_dom"/>
</dbReference>
<comment type="cofactor">
    <cofactor evidence="1">
        <name>Zn(2+)</name>
        <dbReference type="ChEBI" id="CHEBI:29105"/>
    </cofactor>
</comment>
<evidence type="ECO:0000256" key="9">
    <source>
        <dbReference type="SAM" id="Phobius"/>
    </source>
</evidence>
<dbReference type="InterPro" id="IPR011055">
    <property type="entry name" value="Dup_hybrid_motif"/>
</dbReference>
<proteinExistence type="predicted"/>
<dbReference type="EMBL" id="PZZL01000001">
    <property type="protein sequence ID" value="PTM61647.1"/>
    <property type="molecule type" value="Genomic_DNA"/>
</dbReference>
<evidence type="ECO:0000313" key="12">
    <source>
        <dbReference type="Proteomes" id="UP000241808"/>
    </source>
</evidence>
<evidence type="ECO:0000313" key="11">
    <source>
        <dbReference type="EMBL" id="PTM61647.1"/>
    </source>
</evidence>
<keyword evidence="7" id="KW-0175">Coiled coil</keyword>
<dbReference type="InterPro" id="IPR050570">
    <property type="entry name" value="Cell_wall_metabolism_enzyme"/>
</dbReference>
<feature type="transmembrane region" description="Helical" evidence="9">
    <location>
        <begin position="43"/>
        <end position="71"/>
    </location>
</feature>
<gene>
    <name evidence="11" type="ORF">C8P69_101317</name>
</gene>
<accession>A0A2T4ZI30</accession>
<keyword evidence="9" id="KW-1133">Transmembrane helix</keyword>
<keyword evidence="6" id="KW-0482">Metalloprotease</keyword>
<keyword evidence="12" id="KW-1185">Reference proteome</keyword>
<feature type="coiled-coil region" evidence="7">
    <location>
        <begin position="213"/>
        <end position="251"/>
    </location>
</feature>
<feature type="domain" description="M23ase beta-sheet core" evidence="10">
    <location>
        <begin position="341"/>
        <end position="435"/>
    </location>
</feature>
<comment type="caution">
    <text evidence="11">The sequence shown here is derived from an EMBL/GenBank/DDBJ whole genome shotgun (WGS) entry which is preliminary data.</text>
</comment>
<evidence type="ECO:0000256" key="5">
    <source>
        <dbReference type="ARBA" id="ARBA00022833"/>
    </source>
</evidence>
<dbReference type="GO" id="GO:0046872">
    <property type="term" value="F:metal ion binding"/>
    <property type="evidence" value="ECO:0007669"/>
    <property type="project" value="UniProtKB-KW"/>
</dbReference>
<organism evidence="11 12">
    <name type="scientific">Phreatobacter oligotrophus</name>
    <dbReference type="NCBI Taxonomy" id="1122261"/>
    <lineage>
        <taxon>Bacteria</taxon>
        <taxon>Pseudomonadati</taxon>
        <taxon>Pseudomonadota</taxon>
        <taxon>Alphaproteobacteria</taxon>
        <taxon>Hyphomicrobiales</taxon>
        <taxon>Phreatobacteraceae</taxon>
        <taxon>Phreatobacter</taxon>
    </lineage>
</organism>
<keyword evidence="5" id="KW-0862">Zinc</keyword>
<dbReference type="SUPFAM" id="SSF51261">
    <property type="entry name" value="Duplicated hybrid motif"/>
    <property type="match status" value="1"/>
</dbReference>
<dbReference type="Gene3D" id="2.70.70.10">
    <property type="entry name" value="Glucose Permease (Domain IIA)"/>
    <property type="match status" value="1"/>
</dbReference>
<name>A0A2T4ZI30_9HYPH</name>
<evidence type="ECO:0000256" key="1">
    <source>
        <dbReference type="ARBA" id="ARBA00001947"/>
    </source>
</evidence>
<reference evidence="11 12" key="1">
    <citation type="submission" date="2018-04" db="EMBL/GenBank/DDBJ databases">
        <title>Genomic Encyclopedia of Archaeal and Bacterial Type Strains, Phase II (KMG-II): from individual species to whole genera.</title>
        <authorList>
            <person name="Goeker M."/>
        </authorList>
    </citation>
    <scope>NUCLEOTIDE SEQUENCE [LARGE SCALE GENOMIC DNA]</scope>
    <source>
        <strain evidence="11 12">DSM 25521</strain>
    </source>
</reference>